<dbReference type="RefSeq" id="WP_064007248.1">
    <property type="nucleotide sequence ID" value="NZ_LUUG01000048.1"/>
</dbReference>
<evidence type="ECO:0000256" key="1">
    <source>
        <dbReference type="SAM" id="Phobius"/>
    </source>
</evidence>
<keyword evidence="1" id="KW-0812">Transmembrane</keyword>
<name>A0A177MR44_METMH</name>
<dbReference type="AlphaFoldDB" id="A0A177MR44"/>
<evidence type="ECO:0000313" key="2">
    <source>
        <dbReference type="EMBL" id="OAI08062.1"/>
    </source>
</evidence>
<organism evidence="2 3">
    <name type="scientific">Methylomonas methanica</name>
    <dbReference type="NCBI Taxonomy" id="421"/>
    <lineage>
        <taxon>Bacteria</taxon>
        <taxon>Pseudomonadati</taxon>
        <taxon>Pseudomonadota</taxon>
        <taxon>Gammaproteobacteria</taxon>
        <taxon>Methylococcales</taxon>
        <taxon>Methylococcaceae</taxon>
        <taxon>Methylomonas</taxon>
    </lineage>
</organism>
<proteinExistence type="predicted"/>
<accession>A0A177MR44</accession>
<dbReference type="Proteomes" id="UP000078090">
    <property type="component" value="Unassembled WGS sequence"/>
</dbReference>
<keyword evidence="1" id="KW-0472">Membrane</keyword>
<dbReference type="OrthoDB" id="9155746at2"/>
<feature type="transmembrane region" description="Helical" evidence="1">
    <location>
        <begin position="6"/>
        <end position="22"/>
    </location>
</feature>
<comment type="caution">
    <text evidence="2">The sequence shown here is derived from an EMBL/GenBank/DDBJ whole genome shotgun (WGS) entry which is preliminary data.</text>
</comment>
<protein>
    <submittedName>
        <fullName evidence="2">Uncharacterized protein</fullName>
    </submittedName>
</protein>
<dbReference type="EMBL" id="LUUG01000048">
    <property type="protein sequence ID" value="OAI08062.1"/>
    <property type="molecule type" value="Genomic_DNA"/>
</dbReference>
<keyword evidence="1" id="KW-1133">Transmembrane helix</keyword>
<evidence type="ECO:0000313" key="3">
    <source>
        <dbReference type="Proteomes" id="UP000078090"/>
    </source>
</evidence>
<gene>
    <name evidence="2" type="ORF">A1332_08330</name>
</gene>
<feature type="transmembrane region" description="Helical" evidence="1">
    <location>
        <begin position="55"/>
        <end position="77"/>
    </location>
</feature>
<sequence>MYRLYEIWFTYVMFIIDAVSAFSRRMEHLPIIFPLGSMFLALYAVDLFLPRWAALSIYAATGLPVAFYLGTLFYVFFTHYDFTGRRRYH</sequence>
<reference evidence="3" key="1">
    <citation type="submission" date="2016-03" db="EMBL/GenBank/DDBJ databases">
        <authorList>
            <person name="Heylen K."/>
            <person name="De Vos P."/>
            <person name="Vekeman B."/>
        </authorList>
    </citation>
    <scope>NUCLEOTIDE SEQUENCE [LARGE SCALE GENOMIC DNA]</scope>
    <source>
        <strain evidence="3">R-45363</strain>
    </source>
</reference>
<feature type="transmembrane region" description="Helical" evidence="1">
    <location>
        <begin position="29"/>
        <end position="49"/>
    </location>
</feature>